<evidence type="ECO:0000256" key="1">
    <source>
        <dbReference type="SAM" id="MobiDB-lite"/>
    </source>
</evidence>
<dbReference type="AlphaFoldDB" id="A0AAE0GGS5"/>
<feature type="region of interest" description="Disordered" evidence="1">
    <location>
        <begin position="252"/>
        <end position="271"/>
    </location>
</feature>
<organism evidence="2 3">
    <name type="scientific">Cymbomonas tetramitiformis</name>
    <dbReference type="NCBI Taxonomy" id="36881"/>
    <lineage>
        <taxon>Eukaryota</taxon>
        <taxon>Viridiplantae</taxon>
        <taxon>Chlorophyta</taxon>
        <taxon>Pyramimonadophyceae</taxon>
        <taxon>Pyramimonadales</taxon>
        <taxon>Pyramimonadaceae</taxon>
        <taxon>Cymbomonas</taxon>
    </lineage>
</organism>
<evidence type="ECO:0000313" key="2">
    <source>
        <dbReference type="EMBL" id="KAK3277665.1"/>
    </source>
</evidence>
<feature type="compositionally biased region" description="Acidic residues" evidence="1">
    <location>
        <begin position="429"/>
        <end position="439"/>
    </location>
</feature>
<feature type="compositionally biased region" description="Basic and acidic residues" evidence="1">
    <location>
        <begin position="364"/>
        <end position="378"/>
    </location>
</feature>
<reference evidence="2 3" key="1">
    <citation type="journal article" date="2015" name="Genome Biol. Evol.">
        <title>Comparative Genomics of a Bacterivorous Green Alga Reveals Evolutionary Causalities and Consequences of Phago-Mixotrophic Mode of Nutrition.</title>
        <authorList>
            <person name="Burns J.A."/>
            <person name="Paasch A."/>
            <person name="Narechania A."/>
            <person name="Kim E."/>
        </authorList>
    </citation>
    <scope>NUCLEOTIDE SEQUENCE [LARGE SCALE GENOMIC DNA]</scope>
    <source>
        <strain evidence="2 3">PLY_AMNH</strain>
    </source>
</reference>
<proteinExistence type="predicted"/>
<evidence type="ECO:0000313" key="3">
    <source>
        <dbReference type="Proteomes" id="UP001190700"/>
    </source>
</evidence>
<protein>
    <submittedName>
        <fullName evidence="2">Uncharacterized protein</fullName>
    </submittedName>
</protein>
<comment type="caution">
    <text evidence="2">The sequence shown here is derived from an EMBL/GenBank/DDBJ whole genome shotgun (WGS) entry which is preliminary data.</text>
</comment>
<sequence length="459" mass="49006">MALSTSRDPMWDVWNVPDAGQVLESLRDITVGTTVTKSDWDSARFEILAGFAAIAEQLRRVPEAVLDDTRELVGLGLLEEAAGLEATPAVAGGSGAPGPAGAGLGPAGGAEGSAGTVKLAHAQLMALMDAAVARVTGGGIGAPAGGSSASGVERQYQSALERSQGKRDGWSIDHDKQALEAHVFPEMVWSRPLLEESCDIDELLSGSEASVEDWPVLVDLLRERVTAMQTFARDKDPGATFEDVLDDSFARKRARSPSPPAAAKRAHSEPSTVAGGALKGILEPEAIPSQQSDRQHRLMVYFKEWFHLRALEYDVTSLIKFYEFLILQMEEDSSVTIERRSDTELFEDYVREQQLRPARTPRPLVDDSNPRGGKDKNGKNAPNNPRNGNGKEGKGGKESGASCGVGHRTPDTGGGEAPALEPVAGEGHDPEDGEEEDDVMSLAHEFEFTPAEPGGGDYI</sequence>
<dbReference type="Proteomes" id="UP001190700">
    <property type="component" value="Unassembled WGS sequence"/>
</dbReference>
<feature type="region of interest" description="Disordered" evidence="1">
    <location>
        <begin position="142"/>
        <end position="169"/>
    </location>
</feature>
<accession>A0AAE0GGS5</accession>
<name>A0AAE0GGS5_9CHLO</name>
<gene>
    <name evidence="2" type="ORF">CYMTET_14341</name>
</gene>
<keyword evidence="3" id="KW-1185">Reference proteome</keyword>
<dbReference type="EMBL" id="LGRX02005986">
    <property type="protein sequence ID" value="KAK3277665.1"/>
    <property type="molecule type" value="Genomic_DNA"/>
</dbReference>
<feature type="region of interest" description="Disordered" evidence="1">
    <location>
        <begin position="351"/>
        <end position="459"/>
    </location>
</feature>